<gene>
    <name evidence="1" type="ORF">SETIT_3G085700v2</name>
</gene>
<proteinExistence type="predicted"/>
<protein>
    <submittedName>
        <fullName evidence="1">Uncharacterized protein</fullName>
    </submittedName>
</protein>
<dbReference type="AlphaFoldDB" id="A0A368QCS3"/>
<accession>A0A368QCS3</accession>
<reference evidence="1" key="2">
    <citation type="submission" date="2015-07" db="EMBL/GenBank/DDBJ databases">
        <authorList>
            <person name="Noorani M."/>
        </authorList>
    </citation>
    <scope>NUCLEOTIDE SEQUENCE</scope>
    <source>
        <strain evidence="1">Yugu1</strain>
    </source>
</reference>
<name>A0A368QCS3_SETIT</name>
<sequence>MHMLQCTDEEFIGGGRPVEKKELSAPIHGFSVFCSYLARDPVFYSYLARDPATSVSYLARDPPVTLVRRSLNLWKQWRYCMYRLAITGCSLREWTWRSWTDPITKHY</sequence>
<dbReference type="EMBL" id="CM003530">
    <property type="protein sequence ID" value="RCV15785.1"/>
    <property type="molecule type" value="Genomic_DNA"/>
</dbReference>
<organism evidence="1">
    <name type="scientific">Setaria italica</name>
    <name type="common">Foxtail millet</name>
    <name type="synonym">Panicum italicum</name>
    <dbReference type="NCBI Taxonomy" id="4555"/>
    <lineage>
        <taxon>Eukaryota</taxon>
        <taxon>Viridiplantae</taxon>
        <taxon>Streptophyta</taxon>
        <taxon>Embryophyta</taxon>
        <taxon>Tracheophyta</taxon>
        <taxon>Spermatophyta</taxon>
        <taxon>Magnoliopsida</taxon>
        <taxon>Liliopsida</taxon>
        <taxon>Poales</taxon>
        <taxon>Poaceae</taxon>
        <taxon>PACMAD clade</taxon>
        <taxon>Panicoideae</taxon>
        <taxon>Panicodae</taxon>
        <taxon>Paniceae</taxon>
        <taxon>Cenchrinae</taxon>
        <taxon>Setaria</taxon>
    </lineage>
</organism>
<evidence type="ECO:0000313" key="1">
    <source>
        <dbReference type="EMBL" id="RCV15785.1"/>
    </source>
</evidence>
<reference evidence="1" key="1">
    <citation type="journal article" date="2012" name="Nat. Biotechnol.">
        <title>Reference genome sequence of the model plant Setaria.</title>
        <authorList>
            <person name="Bennetzen J.L."/>
            <person name="Schmutz J."/>
            <person name="Wang H."/>
            <person name="Percifield R."/>
            <person name="Hawkins J."/>
            <person name="Pontaroli A.C."/>
            <person name="Estep M."/>
            <person name="Feng L."/>
            <person name="Vaughn J.N."/>
            <person name="Grimwood J."/>
            <person name="Jenkins J."/>
            <person name="Barry K."/>
            <person name="Lindquist E."/>
            <person name="Hellsten U."/>
            <person name="Deshpande S."/>
            <person name="Wang X."/>
            <person name="Wu X."/>
            <person name="Mitros T."/>
            <person name="Triplett J."/>
            <person name="Yang X."/>
            <person name="Ye C.Y."/>
            <person name="Mauro-Herrera M."/>
            <person name="Wang L."/>
            <person name="Li P."/>
            <person name="Sharma M."/>
            <person name="Sharma R."/>
            <person name="Ronald P.C."/>
            <person name="Panaud O."/>
            <person name="Kellogg E.A."/>
            <person name="Brutnell T.P."/>
            <person name="Doust A.N."/>
            <person name="Tuskan G.A."/>
            <person name="Rokhsar D."/>
            <person name="Devos K.M."/>
        </authorList>
    </citation>
    <scope>NUCLEOTIDE SEQUENCE [LARGE SCALE GENOMIC DNA]</scope>
    <source>
        <strain evidence="1">Yugu1</strain>
    </source>
</reference>